<dbReference type="GO" id="GO:0005886">
    <property type="term" value="C:plasma membrane"/>
    <property type="evidence" value="ECO:0007669"/>
    <property type="project" value="TreeGrafter"/>
</dbReference>
<feature type="chain" id="PRO_5046096279" evidence="10">
    <location>
        <begin position="28"/>
        <end position="809"/>
    </location>
</feature>
<feature type="transmembrane region" description="Helical" evidence="9">
    <location>
        <begin position="690"/>
        <end position="710"/>
    </location>
</feature>
<dbReference type="GO" id="GO:0045499">
    <property type="term" value="F:chemorepellent activity"/>
    <property type="evidence" value="ECO:0007669"/>
    <property type="project" value="TreeGrafter"/>
</dbReference>
<evidence type="ECO:0000256" key="5">
    <source>
        <dbReference type="ARBA" id="ARBA00023136"/>
    </source>
</evidence>
<dbReference type="InterPro" id="IPR015943">
    <property type="entry name" value="WD40/YVTN_repeat-like_dom_sf"/>
</dbReference>
<keyword evidence="9" id="KW-1133">Transmembrane helix</keyword>
<dbReference type="GeneID" id="103001641"/>
<dbReference type="SMART" id="SM00630">
    <property type="entry name" value="Sema"/>
    <property type="match status" value="1"/>
</dbReference>
<keyword evidence="6" id="KW-1015">Disulfide bond</keyword>
<dbReference type="Gene3D" id="3.30.1680.10">
    <property type="entry name" value="ligand-binding face of the semaphorins, domain 2"/>
    <property type="match status" value="1"/>
</dbReference>
<evidence type="ECO:0000256" key="2">
    <source>
        <dbReference type="ARBA" id="ARBA00022473"/>
    </source>
</evidence>
<dbReference type="PROSITE" id="PS51004">
    <property type="entry name" value="SEMA"/>
    <property type="match status" value="1"/>
</dbReference>
<keyword evidence="5 9" id="KW-0472">Membrane</keyword>
<dbReference type="PANTHER" id="PTHR11036:SF14">
    <property type="entry name" value="SEMAPHORIN-4B"/>
    <property type="match status" value="1"/>
</dbReference>
<keyword evidence="7" id="KW-0325">Glycoprotein</keyword>
<dbReference type="Proteomes" id="UP001652580">
    <property type="component" value="Chromosome 3"/>
</dbReference>
<keyword evidence="10" id="KW-0732">Signal</keyword>
<keyword evidence="9" id="KW-0812">Transmembrane</keyword>
<dbReference type="InterPro" id="IPR016201">
    <property type="entry name" value="PSI"/>
</dbReference>
<dbReference type="InterPro" id="IPR036352">
    <property type="entry name" value="Semap_dom_sf"/>
</dbReference>
<dbReference type="GO" id="GO:0001755">
    <property type="term" value="P:neural crest cell migration"/>
    <property type="evidence" value="ECO:0007669"/>
    <property type="project" value="TreeGrafter"/>
</dbReference>
<reference evidence="13" key="1">
    <citation type="submission" date="2025-08" db="UniProtKB">
        <authorList>
            <consortium name="RefSeq"/>
        </authorList>
    </citation>
    <scope>IDENTIFICATION</scope>
</reference>
<proteinExistence type="predicted"/>
<evidence type="ECO:0000256" key="9">
    <source>
        <dbReference type="SAM" id="Phobius"/>
    </source>
</evidence>
<dbReference type="InterPro" id="IPR002165">
    <property type="entry name" value="Plexin_repeat"/>
</dbReference>
<dbReference type="AlphaFoldDB" id="A0A384B4A9"/>
<feature type="signal peptide" evidence="10">
    <location>
        <begin position="1"/>
        <end position="27"/>
    </location>
</feature>
<gene>
    <name evidence="13" type="primary">SEMA4B</name>
</gene>
<dbReference type="SUPFAM" id="SSF103575">
    <property type="entry name" value="Plexin repeat"/>
    <property type="match status" value="1"/>
</dbReference>
<accession>A0A384B4A9</accession>
<organism evidence="12 13">
    <name type="scientific">Balaenoptera acutorostrata</name>
    <name type="common">Common minke whale</name>
    <name type="synonym">Balaena rostrata</name>
    <dbReference type="NCBI Taxonomy" id="9767"/>
    <lineage>
        <taxon>Eukaryota</taxon>
        <taxon>Metazoa</taxon>
        <taxon>Chordata</taxon>
        <taxon>Craniata</taxon>
        <taxon>Vertebrata</taxon>
        <taxon>Euteleostomi</taxon>
        <taxon>Mammalia</taxon>
        <taxon>Eutheria</taxon>
        <taxon>Laurasiatheria</taxon>
        <taxon>Artiodactyla</taxon>
        <taxon>Whippomorpha</taxon>
        <taxon>Cetacea</taxon>
        <taxon>Mysticeti</taxon>
        <taxon>Balaenopteridae</taxon>
        <taxon>Balaenoptera</taxon>
    </lineage>
</organism>
<keyword evidence="4" id="KW-0524">Neurogenesis</keyword>
<dbReference type="InterPro" id="IPR027231">
    <property type="entry name" value="Semaphorin"/>
</dbReference>
<evidence type="ECO:0000256" key="7">
    <source>
        <dbReference type="ARBA" id="ARBA00023180"/>
    </source>
</evidence>
<dbReference type="PANTHER" id="PTHR11036">
    <property type="entry name" value="SEMAPHORIN"/>
    <property type="match status" value="1"/>
</dbReference>
<feature type="domain" description="Sema" evidence="11">
    <location>
        <begin position="31"/>
        <end position="512"/>
    </location>
</feature>
<evidence type="ECO:0000256" key="8">
    <source>
        <dbReference type="PROSITE-ProRule" id="PRU00352"/>
    </source>
</evidence>
<evidence type="ECO:0000256" key="1">
    <source>
        <dbReference type="ARBA" id="ARBA00004370"/>
    </source>
</evidence>
<dbReference type="GO" id="GO:0007411">
    <property type="term" value="P:axon guidance"/>
    <property type="evidence" value="ECO:0007669"/>
    <property type="project" value="TreeGrafter"/>
</dbReference>
<comment type="caution">
    <text evidence="8">Lacks conserved residue(s) required for the propagation of feature annotation.</text>
</comment>
<keyword evidence="12" id="KW-1185">Reference proteome</keyword>
<evidence type="ECO:0000259" key="11">
    <source>
        <dbReference type="PROSITE" id="PS51004"/>
    </source>
</evidence>
<dbReference type="GO" id="GO:0030335">
    <property type="term" value="P:positive regulation of cell migration"/>
    <property type="evidence" value="ECO:0007669"/>
    <property type="project" value="TreeGrafter"/>
</dbReference>
<evidence type="ECO:0000256" key="6">
    <source>
        <dbReference type="ARBA" id="ARBA00023157"/>
    </source>
</evidence>
<name>A0A384B4A9_BALAC</name>
<protein>
    <submittedName>
        <fullName evidence="13">Semaphorin-4B isoform X2</fullName>
    </submittedName>
</protein>
<dbReference type="Pfam" id="PF01437">
    <property type="entry name" value="PSI"/>
    <property type="match status" value="1"/>
</dbReference>
<dbReference type="InterPro" id="IPR001627">
    <property type="entry name" value="Semap_dom"/>
</dbReference>
<dbReference type="GO" id="GO:0071526">
    <property type="term" value="P:semaphorin-plexin signaling pathway"/>
    <property type="evidence" value="ECO:0007669"/>
    <property type="project" value="TreeGrafter"/>
</dbReference>
<keyword evidence="2" id="KW-0217">Developmental protein</keyword>
<dbReference type="RefSeq" id="XP_007194398.2">
    <property type="nucleotide sequence ID" value="XM_007194336.3"/>
</dbReference>
<evidence type="ECO:0000313" key="13">
    <source>
        <dbReference type="RefSeq" id="XP_007194398.2"/>
    </source>
</evidence>
<sequence>MGRGSRPPPPLLLLMLLLLLPPSPIRALAPRISLPLGSEKQSLLRFEVDHISNYTALLLSRDGRTLYVGAREALFALNSSGSFLPGGGYQELLWSADAERKQQCSFKGKDPQRDCQNYIKILLPLNSSHLFTCGTAAFSPVCTYVNMENFTLAQDVVGNILLEDGKGRCPFDPNFKSTALVVDGELYTGTVSSFQGNDPAISRSQSLRPTKTESSLNWLQDPAFVASAYIPESLGSLQGDDDKIYFFFSETGQEFEFFENTIVSRIARVCKGDEGGERVLQQRWTSFLKAQLLCLRPDDGFPFNVLQDVFTLSPSPQEWRDTLFYGVFTSQWHRGTTEGSAICVFTMRDVQRAFNGLYKEVNRETQQWYTVTHPVPSPRPGACINNSARERKISSSLQLPDRVLNFLKDHFLMDGQVRSRLLLLQPQARYQRVAVHRVPGLQRTYDVLFLGTSDGWLHKVVSVGPGVHIIEELQIFSSGQPVQNLLLDADRVPVANCSLYQSCGDCLLARDPYCAWSGSSCKHVSLYRPAVASRPWIQDIEGANARELCNTSSSKGRTSVPRGEKHCEPVQFQPHTVNTLACPLLSNLATRLWLHNGVPINASASCRVLSTGDLLLVGSQQELGEFQCWSLEEGFRQLEASYCPEVAGDPVADRADRSGSVPVIINTSRVSAPAGGKASWGADKSYWTEFLVMCALFVFAMVLFILFFLYRHRGGMKVFLKQGECASVHPKTRPVVLPPETRPLNGVGPPSTPLDHRGYQALSDSSPGPRVFTESEKRPLSIQDSFVEVSPVCPRPRVRLGSEIRDSVV</sequence>
<dbReference type="Gene3D" id="2.130.10.10">
    <property type="entry name" value="YVTN repeat-like/Quinoprotein amine dehydrogenase"/>
    <property type="match status" value="1"/>
</dbReference>
<evidence type="ECO:0000256" key="3">
    <source>
        <dbReference type="ARBA" id="ARBA00022782"/>
    </source>
</evidence>
<dbReference type="CTD" id="10509"/>
<dbReference type="GO" id="GO:0030215">
    <property type="term" value="F:semaphorin receptor binding"/>
    <property type="evidence" value="ECO:0007669"/>
    <property type="project" value="InterPro"/>
</dbReference>
<dbReference type="SUPFAM" id="SSF101912">
    <property type="entry name" value="Sema domain"/>
    <property type="match status" value="1"/>
</dbReference>
<keyword evidence="3" id="KW-0221">Differentiation</keyword>
<evidence type="ECO:0000256" key="10">
    <source>
        <dbReference type="SAM" id="SignalP"/>
    </source>
</evidence>
<evidence type="ECO:0000256" key="4">
    <source>
        <dbReference type="ARBA" id="ARBA00022902"/>
    </source>
</evidence>
<dbReference type="SMART" id="SM00423">
    <property type="entry name" value="PSI"/>
    <property type="match status" value="1"/>
</dbReference>
<evidence type="ECO:0000313" key="12">
    <source>
        <dbReference type="Proteomes" id="UP001652580"/>
    </source>
</evidence>
<dbReference type="Pfam" id="PF01403">
    <property type="entry name" value="Sema"/>
    <property type="match status" value="1"/>
</dbReference>
<comment type="subcellular location">
    <subcellularLocation>
        <location evidence="1">Membrane</location>
    </subcellularLocation>
</comment>